<keyword evidence="8 10" id="KW-0472">Membrane</keyword>
<name>A0A1X7KTK7_9SPHI</name>
<dbReference type="Gene3D" id="2.60.40.1120">
    <property type="entry name" value="Carboxypeptidase-like, regulatory domain"/>
    <property type="match status" value="1"/>
</dbReference>
<dbReference type="Pfam" id="PF00593">
    <property type="entry name" value="TonB_dep_Rec_b-barrel"/>
    <property type="match status" value="1"/>
</dbReference>
<evidence type="ECO:0000256" key="1">
    <source>
        <dbReference type="ARBA" id="ARBA00004571"/>
    </source>
</evidence>
<dbReference type="InterPro" id="IPR023996">
    <property type="entry name" value="TonB-dep_OMP_SusC/RagA"/>
</dbReference>
<dbReference type="EMBL" id="FXAU01000006">
    <property type="protein sequence ID" value="SMG44561.1"/>
    <property type="molecule type" value="Genomic_DNA"/>
</dbReference>
<evidence type="ECO:0000313" key="13">
    <source>
        <dbReference type="EMBL" id="SMG44561.1"/>
    </source>
</evidence>
<dbReference type="InterPro" id="IPR037066">
    <property type="entry name" value="Plug_dom_sf"/>
</dbReference>
<evidence type="ECO:0000256" key="2">
    <source>
        <dbReference type="ARBA" id="ARBA00022448"/>
    </source>
</evidence>
<keyword evidence="6" id="KW-0408">Iron</keyword>
<dbReference type="NCBIfam" id="TIGR04057">
    <property type="entry name" value="SusC_RagA_signa"/>
    <property type="match status" value="1"/>
</dbReference>
<evidence type="ECO:0000256" key="8">
    <source>
        <dbReference type="ARBA" id="ARBA00023136"/>
    </source>
</evidence>
<evidence type="ECO:0000256" key="7">
    <source>
        <dbReference type="ARBA" id="ARBA00023077"/>
    </source>
</evidence>
<keyword evidence="14" id="KW-1185">Reference proteome</keyword>
<proteinExistence type="inferred from homology"/>
<dbReference type="Pfam" id="PF13715">
    <property type="entry name" value="CarbopepD_reg_2"/>
    <property type="match status" value="1"/>
</dbReference>
<evidence type="ECO:0000256" key="5">
    <source>
        <dbReference type="ARBA" id="ARBA00022692"/>
    </source>
</evidence>
<keyword evidence="4" id="KW-0406">Ion transport</keyword>
<dbReference type="SUPFAM" id="SSF56935">
    <property type="entry name" value="Porins"/>
    <property type="match status" value="1"/>
</dbReference>
<gene>
    <name evidence="13" type="ORF">SAMN05660862_3186</name>
</gene>
<keyword evidence="2 10" id="KW-0813">Transport</keyword>
<dbReference type="GO" id="GO:0009279">
    <property type="term" value="C:cell outer membrane"/>
    <property type="evidence" value="ECO:0007669"/>
    <property type="project" value="UniProtKB-SubCell"/>
</dbReference>
<evidence type="ECO:0000259" key="12">
    <source>
        <dbReference type="SMART" id="SM00965"/>
    </source>
</evidence>
<dbReference type="InterPro" id="IPR011662">
    <property type="entry name" value="Secretin/TonB_short_N"/>
</dbReference>
<organism evidence="13 14">
    <name type="scientific">Sphingobacterium psychroaquaticum</name>
    <dbReference type="NCBI Taxonomy" id="561061"/>
    <lineage>
        <taxon>Bacteria</taxon>
        <taxon>Pseudomonadati</taxon>
        <taxon>Bacteroidota</taxon>
        <taxon>Sphingobacteriia</taxon>
        <taxon>Sphingobacteriales</taxon>
        <taxon>Sphingobacteriaceae</taxon>
        <taxon>Sphingobacterium</taxon>
    </lineage>
</organism>
<protein>
    <submittedName>
        <fullName evidence="13">TonB-linked outer membrane protein, SusC/RagA family</fullName>
    </submittedName>
</protein>
<evidence type="ECO:0000256" key="4">
    <source>
        <dbReference type="ARBA" id="ARBA00022496"/>
    </source>
</evidence>
<comment type="subcellular location">
    <subcellularLocation>
        <location evidence="1 10">Cell outer membrane</location>
        <topology evidence="1 10">Multi-pass membrane protein</topology>
    </subcellularLocation>
</comment>
<dbReference type="FunFam" id="2.170.130.10:FF:000008">
    <property type="entry name" value="SusC/RagA family TonB-linked outer membrane protein"/>
    <property type="match status" value="1"/>
</dbReference>
<dbReference type="SMART" id="SM00965">
    <property type="entry name" value="STN"/>
    <property type="match status" value="1"/>
</dbReference>
<dbReference type="InterPro" id="IPR036942">
    <property type="entry name" value="Beta-barrel_TonB_sf"/>
</dbReference>
<dbReference type="InterPro" id="IPR023997">
    <property type="entry name" value="TonB-dep_OMP_SusC/RagA_CS"/>
</dbReference>
<comment type="similarity">
    <text evidence="10 11">Belongs to the TonB-dependent receptor family.</text>
</comment>
<dbReference type="InterPro" id="IPR008969">
    <property type="entry name" value="CarboxyPept-like_regulatory"/>
</dbReference>
<dbReference type="NCBIfam" id="TIGR04056">
    <property type="entry name" value="OMP_RagA_SusC"/>
    <property type="match status" value="1"/>
</dbReference>
<keyword evidence="4" id="KW-0410">Iron transport</keyword>
<dbReference type="InterPro" id="IPR000531">
    <property type="entry name" value="Beta-barrel_TonB"/>
</dbReference>
<dbReference type="SUPFAM" id="SSF49464">
    <property type="entry name" value="Carboxypeptidase regulatory domain-like"/>
    <property type="match status" value="1"/>
</dbReference>
<accession>A0A1X7KTK7</accession>
<keyword evidence="7 11" id="KW-0798">TonB box</keyword>
<dbReference type="PROSITE" id="PS52016">
    <property type="entry name" value="TONB_DEPENDENT_REC_3"/>
    <property type="match status" value="1"/>
</dbReference>
<reference evidence="13 14" key="1">
    <citation type="submission" date="2017-04" db="EMBL/GenBank/DDBJ databases">
        <authorList>
            <person name="Afonso C.L."/>
            <person name="Miller P.J."/>
            <person name="Scott M.A."/>
            <person name="Spackman E."/>
            <person name="Goraichik I."/>
            <person name="Dimitrov K.M."/>
            <person name="Suarez D.L."/>
            <person name="Swayne D.E."/>
        </authorList>
    </citation>
    <scope>NUCLEOTIDE SEQUENCE [LARGE SCALE GENOMIC DNA]</scope>
    <source>
        <strain evidence="13 14">DSM 22418</strain>
    </source>
</reference>
<feature type="domain" description="Secretin/TonB short N-terminal" evidence="12">
    <location>
        <begin position="76"/>
        <end position="127"/>
    </location>
</feature>
<dbReference type="AlphaFoldDB" id="A0A1X7KTK7"/>
<sequence length="1160" mass="128390">MNNIVYAIPMRMRNLRVHWFGGRPNIMWLIMKLTFFLTLVFTFQLSANSLAQKVNLDLRDASFKNIMVQIQQQTNYSFVAKEDLLRKARPVSIKLKGKAIVDALPLLFAGQPFTYQVNGKVITLREINATTAGTNAALREEVKQQQQVRGRVTNAKGEPLPGISIVLKGTAVGTSTDQDGRYALEVPTENSTLVFSALGYLSQEVPTQGKADISIVLQEQLRDLEEVVVVGYGTQLKRDLTGAVSKVDGDAIKNMPIRNAVEGLQGQSAGVQVTSTGGSPGTPPAVRIRGIGTVNDNNPLYVVDGLPQTDIGWLNPNDITSMEVLKDASATAIYGSRAANGVIMVTTAKGAQRSNELSNLISFDSYVGFQNPIKTYDMMNAKEFMEYKNLANVNAGLDPYFSEQNKAEVLKFLKTNTGSEEGTNWWKEINNKDAVVQSYDFAVSGGIKDLAYRTSFNYMDQEGIINGSDYDRMSWRTNFNHNLREWMTLSGNFGLISEGRGNVLEGSPGFNTAFIAFVADPISQVYRRDLQDIPGFLKDGFFLDKIDPNNPWSMYGPILMTNKENPVAQTDIYKNNRWKGIAIKAGGALDIKIMPWLKYRSSLGLDLGRSVSNYFQPKYYLNGNQFNNDATVGASNSLTNYYVWENTLTFEKQILDHKFSLMAGTSAEQWKGESSGASRQGLVSNDPSQWIIDAGSINPQASGTKWENALNSYFGRAFYSYKNRYMVTANLRHDGSSNFGNGKKWGTFPSVSAGWNFVEEPFMASMPWLDAGKLRLSWGMIGNQNISRGAYLTTYSGNMGYYLFGPRNPQLIGGSNYIGNAGIQWEQTEQLDVGLELAFLKNKLHFNFDYYKKTTDGMLLNVPLPAYLGFPNSPWSNAGGVQNSGLEFDIAYKDKVGEFGYTIAANASTVKNKVLSLGGGEPITGGGWISYTTTMTEEGKPIGYYYGFKTDGIFQSQAEVDGYVQEGARPGDLRFVDINKDGKINNLDRTDIGDPFPDLTYGFRLGADYKGFDLQILGQGTLGNDIMNIAKIDMKSGVGWYNAPKDLMAEAWSPTNPTNSQFKISAANQNNLQISDWLVEDGSYLRIKSVQLGYTLPDAWLQKARIQRLRVWAGAYNLFTFTKYTGLDPEIGSGSPLSMGVDQGYYPVAKSYMFGVNLSF</sequence>
<dbReference type="GO" id="GO:0006826">
    <property type="term" value="P:iron ion transport"/>
    <property type="evidence" value="ECO:0007669"/>
    <property type="project" value="UniProtKB-KW"/>
</dbReference>
<dbReference type="Gene3D" id="2.170.130.10">
    <property type="entry name" value="TonB-dependent receptor, plug domain"/>
    <property type="match status" value="1"/>
</dbReference>
<evidence type="ECO:0000256" key="6">
    <source>
        <dbReference type="ARBA" id="ARBA00023004"/>
    </source>
</evidence>
<dbReference type="InterPro" id="IPR039426">
    <property type="entry name" value="TonB-dep_rcpt-like"/>
</dbReference>
<keyword evidence="5 10" id="KW-0812">Transmembrane</keyword>
<evidence type="ECO:0000256" key="3">
    <source>
        <dbReference type="ARBA" id="ARBA00022452"/>
    </source>
</evidence>
<evidence type="ECO:0000256" key="9">
    <source>
        <dbReference type="ARBA" id="ARBA00023237"/>
    </source>
</evidence>
<evidence type="ECO:0000256" key="10">
    <source>
        <dbReference type="PROSITE-ProRule" id="PRU01360"/>
    </source>
</evidence>
<dbReference type="InterPro" id="IPR012910">
    <property type="entry name" value="Plug_dom"/>
</dbReference>
<dbReference type="Pfam" id="PF07715">
    <property type="entry name" value="Plug"/>
    <property type="match status" value="1"/>
</dbReference>
<dbReference type="STRING" id="561061.SAMN05660862_3186"/>
<keyword evidence="3 10" id="KW-1134">Transmembrane beta strand</keyword>
<keyword evidence="9 10" id="KW-0998">Cell outer membrane</keyword>
<dbReference type="Gene3D" id="2.40.170.20">
    <property type="entry name" value="TonB-dependent receptor, beta-barrel domain"/>
    <property type="match status" value="1"/>
</dbReference>
<dbReference type="Proteomes" id="UP000192980">
    <property type="component" value="Unassembled WGS sequence"/>
</dbReference>
<evidence type="ECO:0000313" key="14">
    <source>
        <dbReference type="Proteomes" id="UP000192980"/>
    </source>
</evidence>
<evidence type="ECO:0000256" key="11">
    <source>
        <dbReference type="RuleBase" id="RU003357"/>
    </source>
</evidence>